<dbReference type="Proteomes" id="UP000798662">
    <property type="component" value="Chromosome 1"/>
</dbReference>
<sequence>MDALRGGAAAAAAPRGVRVVSLDGAVSRLRVAVTDPAGRVHPLAVTIPPTYPAGPGAVTVDVDGGVPAVLAPPPLPLPLCPPRPGGALGAALGAAVAAVSSPAAQLFWAVMDDLDAWCHVLDPPPAAAAARRRSVPYRRLALDADAATAAVAAASDADMDGVVDGGGGAARRFRRAASCPLLPATDG</sequence>
<accession>A0ACC3BJM2</accession>
<proteinExistence type="predicted"/>
<dbReference type="EMBL" id="CM020618">
    <property type="protein sequence ID" value="KAK1857778.1"/>
    <property type="molecule type" value="Genomic_DNA"/>
</dbReference>
<keyword evidence="2" id="KW-1185">Reference proteome</keyword>
<name>A0ACC3BJM2_PYRYE</name>
<organism evidence="1 2">
    <name type="scientific">Pyropia yezoensis</name>
    <name type="common">Susabi-nori</name>
    <name type="synonym">Porphyra yezoensis</name>
    <dbReference type="NCBI Taxonomy" id="2788"/>
    <lineage>
        <taxon>Eukaryota</taxon>
        <taxon>Rhodophyta</taxon>
        <taxon>Bangiophyceae</taxon>
        <taxon>Bangiales</taxon>
        <taxon>Bangiaceae</taxon>
        <taxon>Pyropia</taxon>
    </lineage>
</organism>
<evidence type="ECO:0000313" key="2">
    <source>
        <dbReference type="Proteomes" id="UP000798662"/>
    </source>
</evidence>
<comment type="caution">
    <text evidence="1">The sequence shown here is derived from an EMBL/GenBank/DDBJ whole genome shotgun (WGS) entry which is preliminary data.</text>
</comment>
<evidence type="ECO:0000313" key="1">
    <source>
        <dbReference type="EMBL" id="KAK1857778.1"/>
    </source>
</evidence>
<protein>
    <submittedName>
        <fullName evidence="1">Uncharacterized protein</fullName>
    </submittedName>
</protein>
<gene>
    <name evidence="1" type="ORF">I4F81_000393</name>
</gene>
<reference evidence="1" key="1">
    <citation type="submission" date="2019-11" db="EMBL/GenBank/DDBJ databases">
        <title>Nori genome reveals adaptations in red seaweeds to the harsh intertidal environment.</title>
        <authorList>
            <person name="Wang D."/>
            <person name="Mao Y."/>
        </authorList>
    </citation>
    <scope>NUCLEOTIDE SEQUENCE</scope>
    <source>
        <tissue evidence="1">Gametophyte</tissue>
    </source>
</reference>